<proteinExistence type="predicted"/>
<gene>
    <name evidence="1" type="ORF">GCM10008098_23360</name>
</gene>
<sequence>MIMKFETLMLRGLFIACLAVCGLIFGAMLTTTPPATQFAASNRLGTILLAAPSSCALPPDGVVCPLPRG</sequence>
<comment type="caution">
    <text evidence="1">The sequence shown here is derived from an EMBL/GenBank/DDBJ whole genome shotgun (WGS) entry which is preliminary data.</text>
</comment>
<protein>
    <submittedName>
        <fullName evidence="1">Uncharacterized protein</fullName>
    </submittedName>
</protein>
<reference evidence="2" key="1">
    <citation type="journal article" date="2019" name="Int. J. Syst. Evol. Microbiol.">
        <title>The Global Catalogue of Microorganisms (GCM) 10K type strain sequencing project: providing services to taxonomists for standard genome sequencing and annotation.</title>
        <authorList>
            <consortium name="The Broad Institute Genomics Platform"/>
            <consortium name="The Broad Institute Genome Sequencing Center for Infectious Disease"/>
            <person name="Wu L."/>
            <person name="Ma J."/>
        </authorList>
    </citation>
    <scope>NUCLEOTIDE SEQUENCE [LARGE SCALE GENOMIC DNA]</scope>
    <source>
        <strain evidence="2">KCTC 22232</strain>
    </source>
</reference>
<evidence type="ECO:0000313" key="1">
    <source>
        <dbReference type="EMBL" id="GGY29367.1"/>
    </source>
</evidence>
<keyword evidence="2" id="KW-1185">Reference proteome</keyword>
<name>A0ABQ3A1R7_9GAMM</name>
<evidence type="ECO:0000313" key="2">
    <source>
        <dbReference type="Proteomes" id="UP000621898"/>
    </source>
</evidence>
<organism evidence="1 2">
    <name type="scientific">Rhodanobacter panaciterrae</name>
    <dbReference type="NCBI Taxonomy" id="490572"/>
    <lineage>
        <taxon>Bacteria</taxon>
        <taxon>Pseudomonadati</taxon>
        <taxon>Pseudomonadota</taxon>
        <taxon>Gammaproteobacteria</taxon>
        <taxon>Lysobacterales</taxon>
        <taxon>Rhodanobacteraceae</taxon>
        <taxon>Rhodanobacter</taxon>
    </lineage>
</organism>
<accession>A0ABQ3A1R7</accession>
<dbReference type="EMBL" id="BMXT01000002">
    <property type="protein sequence ID" value="GGY29367.1"/>
    <property type="molecule type" value="Genomic_DNA"/>
</dbReference>
<dbReference type="Proteomes" id="UP000621898">
    <property type="component" value="Unassembled WGS sequence"/>
</dbReference>